<reference evidence="2" key="1">
    <citation type="submission" date="2006-10" db="EMBL/GenBank/DDBJ databases">
        <title>Complete sequence of Solibacter usitatus Ellin6076.</title>
        <authorList>
            <consortium name="US DOE Joint Genome Institute"/>
            <person name="Copeland A."/>
            <person name="Lucas S."/>
            <person name="Lapidus A."/>
            <person name="Barry K."/>
            <person name="Detter J.C."/>
            <person name="Glavina del Rio T."/>
            <person name="Hammon N."/>
            <person name="Israni S."/>
            <person name="Dalin E."/>
            <person name="Tice H."/>
            <person name="Pitluck S."/>
            <person name="Thompson L.S."/>
            <person name="Brettin T."/>
            <person name="Bruce D."/>
            <person name="Han C."/>
            <person name="Tapia R."/>
            <person name="Gilna P."/>
            <person name="Schmutz J."/>
            <person name="Larimer F."/>
            <person name="Land M."/>
            <person name="Hauser L."/>
            <person name="Kyrpides N."/>
            <person name="Mikhailova N."/>
            <person name="Janssen P.H."/>
            <person name="Kuske C.R."/>
            <person name="Richardson P."/>
        </authorList>
    </citation>
    <scope>NUCLEOTIDE SEQUENCE</scope>
    <source>
        <strain evidence="2">Ellin6076</strain>
    </source>
</reference>
<dbReference type="AlphaFoldDB" id="Q01XZ4"/>
<evidence type="ECO:0000313" key="2">
    <source>
        <dbReference type="EMBL" id="ABJ85471.1"/>
    </source>
</evidence>
<evidence type="ECO:0000256" key="1">
    <source>
        <dbReference type="SAM" id="SignalP"/>
    </source>
</evidence>
<organism evidence="2">
    <name type="scientific">Solibacter usitatus (strain Ellin6076)</name>
    <dbReference type="NCBI Taxonomy" id="234267"/>
    <lineage>
        <taxon>Bacteria</taxon>
        <taxon>Pseudomonadati</taxon>
        <taxon>Acidobacteriota</taxon>
        <taxon>Terriglobia</taxon>
        <taxon>Bryobacterales</taxon>
        <taxon>Solibacteraceae</taxon>
        <taxon>Candidatus Solibacter</taxon>
    </lineage>
</organism>
<evidence type="ECO:0008006" key="3">
    <source>
        <dbReference type="Google" id="ProtNLM"/>
    </source>
</evidence>
<keyword evidence="1" id="KW-0732">Signal</keyword>
<dbReference type="KEGG" id="sus:Acid_4510"/>
<accession>Q01XZ4</accession>
<dbReference type="Gene3D" id="2.60.120.10">
    <property type="entry name" value="Jelly Rolls"/>
    <property type="match status" value="1"/>
</dbReference>
<dbReference type="InterPro" id="IPR014710">
    <property type="entry name" value="RmlC-like_jellyroll"/>
</dbReference>
<proteinExistence type="predicted"/>
<feature type="signal peptide" evidence="1">
    <location>
        <begin position="1"/>
        <end position="16"/>
    </location>
</feature>
<dbReference type="EMBL" id="CP000473">
    <property type="protein sequence ID" value="ABJ85471.1"/>
    <property type="molecule type" value="Genomic_DNA"/>
</dbReference>
<protein>
    <recommendedName>
        <fullName evidence="3">Cytoplasmic protein</fullName>
    </recommendedName>
</protein>
<dbReference type="InParanoid" id="Q01XZ4"/>
<sequence precursor="true">MRILRSLLLVAVFAMAQNKLPPEIVNERLRNALETDPVHYKKDLENDRVRVLRAHLGPSEVVPMHDDRAYLMIAITELHLRFSKPGAKPLDVHMQAGESRLGYADMHSITNFYTKPAEYLVIELKD</sequence>
<feature type="chain" id="PRO_5004163600" description="Cytoplasmic protein" evidence="1">
    <location>
        <begin position="17"/>
        <end position="126"/>
    </location>
</feature>
<dbReference type="OrthoDB" id="1117587at2"/>
<dbReference type="HOGENOM" id="CLU_1980104_0_0_0"/>
<name>Q01XZ4_SOLUE</name>
<gene>
    <name evidence="2" type="ordered locus">Acid_4510</name>
</gene>